<dbReference type="GO" id="GO:0004803">
    <property type="term" value="F:transposase activity"/>
    <property type="evidence" value="ECO:0007669"/>
    <property type="project" value="InterPro"/>
</dbReference>
<dbReference type="InterPro" id="IPR002525">
    <property type="entry name" value="Transp_IS110-like_N"/>
</dbReference>
<accession>A0A380MNZ4</accession>
<evidence type="ECO:0000256" key="1">
    <source>
        <dbReference type="SAM" id="Coils"/>
    </source>
</evidence>
<name>A0A380MNZ4_9GAMM</name>
<dbReference type="GO" id="GO:0006313">
    <property type="term" value="P:DNA transposition"/>
    <property type="evidence" value="ECO:0007669"/>
    <property type="project" value="InterPro"/>
</dbReference>
<dbReference type="EMBL" id="UHIC01000001">
    <property type="protein sequence ID" value="SUO93451.1"/>
    <property type="molecule type" value="Genomic_DNA"/>
</dbReference>
<proteinExistence type="predicted"/>
<dbReference type="OrthoDB" id="9795150at2"/>
<dbReference type="NCBIfam" id="NF033542">
    <property type="entry name" value="transpos_IS110"/>
    <property type="match status" value="1"/>
</dbReference>
<evidence type="ECO:0000313" key="5">
    <source>
        <dbReference type="Proteomes" id="UP000254601"/>
    </source>
</evidence>
<keyword evidence="1" id="KW-0175">Coiled coil</keyword>
<sequence>MIYVGLDISKHTIDVCELNGDNAKNYQLDNSPVGYDELIKRLNKLTDEIHVCCEYTGIYYYAIANALYQANITISVVNAYSIKSYARLTLSRTKTDKQDAKLIAQYCKINQPEPWQPPKQQAQILKTLTRRLEQLTKLRTMELNRQKVAETCVSESIDIILNALNQEIDRIEQQLQNYINQSAELNNQQQRLTTITGIGKKTANLLLSVLCEIERFPTHNHLVSYLGLSPIIVESGSSVRGKSRISKMGDKFVRKSLYLPAMTVCRRSKLFKPWFEYHQSRGKHPKQIYVMMMRKLIIYAYHVIKHDTCFDPNKIQFHKNNNI</sequence>
<dbReference type="InterPro" id="IPR003346">
    <property type="entry name" value="Transposase_20"/>
</dbReference>
<dbReference type="RefSeq" id="WP_072577179.1">
    <property type="nucleotide sequence ID" value="NZ_LWHB01000141.1"/>
</dbReference>
<feature type="domain" description="Transposase IS116/IS110/IS902 C-terminal" evidence="3">
    <location>
        <begin position="190"/>
        <end position="272"/>
    </location>
</feature>
<organism evidence="4 5">
    <name type="scientific">Suttonella ornithocola</name>
    <dbReference type="NCBI Taxonomy" id="279832"/>
    <lineage>
        <taxon>Bacteria</taxon>
        <taxon>Pseudomonadati</taxon>
        <taxon>Pseudomonadota</taxon>
        <taxon>Gammaproteobacteria</taxon>
        <taxon>Cardiobacteriales</taxon>
        <taxon>Cardiobacteriaceae</taxon>
        <taxon>Suttonella</taxon>
    </lineage>
</organism>
<dbReference type="InterPro" id="IPR047650">
    <property type="entry name" value="Transpos_IS110"/>
</dbReference>
<evidence type="ECO:0000259" key="2">
    <source>
        <dbReference type="Pfam" id="PF01548"/>
    </source>
</evidence>
<dbReference type="PANTHER" id="PTHR33055:SF3">
    <property type="entry name" value="PUTATIVE TRANSPOSASE FOR IS117-RELATED"/>
    <property type="match status" value="1"/>
</dbReference>
<evidence type="ECO:0000259" key="3">
    <source>
        <dbReference type="Pfam" id="PF02371"/>
    </source>
</evidence>
<dbReference type="Pfam" id="PF01548">
    <property type="entry name" value="DEDD_Tnp_IS110"/>
    <property type="match status" value="1"/>
</dbReference>
<protein>
    <submittedName>
        <fullName evidence="4">Transposase IS116/IS110/IS902 family</fullName>
    </submittedName>
</protein>
<dbReference type="AlphaFoldDB" id="A0A380MNZ4"/>
<dbReference type="Proteomes" id="UP000254601">
    <property type="component" value="Unassembled WGS sequence"/>
</dbReference>
<dbReference type="Pfam" id="PF02371">
    <property type="entry name" value="Transposase_20"/>
    <property type="match status" value="1"/>
</dbReference>
<reference evidence="4 5" key="1">
    <citation type="submission" date="2018-06" db="EMBL/GenBank/DDBJ databases">
        <authorList>
            <consortium name="Pathogen Informatics"/>
            <person name="Doyle S."/>
        </authorList>
    </citation>
    <scope>NUCLEOTIDE SEQUENCE [LARGE SCALE GENOMIC DNA]</scope>
    <source>
        <strain evidence="4 5">NCTC13337</strain>
    </source>
</reference>
<gene>
    <name evidence="4" type="ORF">NCTC13337_00237</name>
</gene>
<feature type="domain" description="Transposase IS110-like N-terminal" evidence="2">
    <location>
        <begin position="4"/>
        <end position="145"/>
    </location>
</feature>
<dbReference type="PANTHER" id="PTHR33055">
    <property type="entry name" value="TRANSPOSASE FOR INSERTION SEQUENCE ELEMENT IS1111A"/>
    <property type="match status" value="1"/>
</dbReference>
<evidence type="ECO:0000313" key="4">
    <source>
        <dbReference type="EMBL" id="SUO93451.1"/>
    </source>
</evidence>
<dbReference type="GO" id="GO:0003677">
    <property type="term" value="F:DNA binding"/>
    <property type="evidence" value="ECO:0007669"/>
    <property type="project" value="InterPro"/>
</dbReference>
<feature type="coiled-coil region" evidence="1">
    <location>
        <begin position="154"/>
        <end position="191"/>
    </location>
</feature>
<keyword evidence="5" id="KW-1185">Reference proteome</keyword>